<dbReference type="RefSeq" id="XP_009532891.1">
    <property type="nucleotide sequence ID" value="XM_009534596.1"/>
</dbReference>
<organism evidence="1 2">
    <name type="scientific">Phytophthora sojae (strain P6497)</name>
    <name type="common">Soybean stem and root rot agent</name>
    <name type="synonym">Phytophthora megasperma f. sp. glycines</name>
    <dbReference type="NCBI Taxonomy" id="1094619"/>
    <lineage>
        <taxon>Eukaryota</taxon>
        <taxon>Sar</taxon>
        <taxon>Stramenopiles</taxon>
        <taxon>Oomycota</taxon>
        <taxon>Peronosporomycetes</taxon>
        <taxon>Peronosporales</taxon>
        <taxon>Peronosporaceae</taxon>
        <taxon>Phytophthora</taxon>
    </lineage>
</organism>
<dbReference type="EMBL" id="JH159157">
    <property type="protein sequence ID" value="EGZ12558.1"/>
    <property type="molecule type" value="Genomic_DNA"/>
</dbReference>
<name>G4ZXE2_PHYSP</name>
<keyword evidence="2" id="KW-1185">Reference proteome</keyword>
<dbReference type="AlphaFoldDB" id="G4ZXE2"/>
<evidence type="ECO:0000313" key="2">
    <source>
        <dbReference type="Proteomes" id="UP000002640"/>
    </source>
</evidence>
<evidence type="ECO:0000313" key="1">
    <source>
        <dbReference type="EMBL" id="EGZ12558.1"/>
    </source>
</evidence>
<dbReference type="KEGG" id="psoj:PHYSODRAFT_249049"/>
<proteinExistence type="predicted"/>
<reference evidence="1 2" key="1">
    <citation type="journal article" date="2006" name="Science">
        <title>Phytophthora genome sequences uncover evolutionary origins and mechanisms of pathogenesis.</title>
        <authorList>
            <person name="Tyler B.M."/>
            <person name="Tripathy S."/>
            <person name="Zhang X."/>
            <person name="Dehal P."/>
            <person name="Jiang R.H."/>
            <person name="Aerts A."/>
            <person name="Arredondo F.D."/>
            <person name="Baxter L."/>
            <person name="Bensasson D."/>
            <person name="Beynon J.L."/>
            <person name="Chapman J."/>
            <person name="Damasceno C.M."/>
            <person name="Dorrance A.E."/>
            <person name="Dou D."/>
            <person name="Dickerman A.W."/>
            <person name="Dubchak I.L."/>
            <person name="Garbelotto M."/>
            <person name="Gijzen M."/>
            <person name="Gordon S.G."/>
            <person name="Govers F."/>
            <person name="Grunwald N.J."/>
            <person name="Huang W."/>
            <person name="Ivors K.L."/>
            <person name="Jones R.W."/>
            <person name="Kamoun S."/>
            <person name="Krampis K."/>
            <person name="Lamour K.H."/>
            <person name="Lee M.K."/>
            <person name="McDonald W.H."/>
            <person name="Medina M."/>
            <person name="Meijer H.J."/>
            <person name="Nordberg E.K."/>
            <person name="Maclean D.J."/>
            <person name="Ospina-Giraldo M.D."/>
            <person name="Morris P.F."/>
            <person name="Phuntumart V."/>
            <person name="Putnam N.H."/>
            <person name="Rash S."/>
            <person name="Rose J.K."/>
            <person name="Sakihama Y."/>
            <person name="Salamov A.A."/>
            <person name="Savidor A."/>
            <person name="Scheuring C.F."/>
            <person name="Smith B.M."/>
            <person name="Sobral B.W."/>
            <person name="Terry A."/>
            <person name="Torto-Alalibo T.A."/>
            <person name="Win J."/>
            <person name="Xu Z."/>
            <person name="Zhang H."/>
            <person name="Grigoriev I.V."/>
            <person name="Rokhsar D.S."/>
            <person name="Boore J.L."/>
        </authorList>
    </citation>
    <scope>NUCLEOTIDE SEQUENCE [LARGE SCALE GENOMIC DNA]</scope>
    <source>
        <strain evidence="1 2">P6497</strain>
    </source>
</reference>
<sequence>MKAFKASRRQLMPCTACASAIVHLMRYKNLLCECKQCKAVAPFAKCPWRAKVLIYQESKTVTMSEREDLPELRKVQNCVSHYRRTKLGGNDSVCDVAAHVAAHSFTGSEAEHDAVTFTRDTDARGKCITGDGSDKHPFVAGVTTKALLRSANCDPASVILHVDATFQLDRLSYPVIGVGLSDGSRAFHLLALFVTSQPEERHFTDAFTALRTVYAQVAVRVAVKERMSGVHGDVGAEVSSDTYDLHFSLTKVEYLTRKEKVLFEWNKRPELDAFREYMKKLWIKGNFSNCPCETFNRAFKRDYTQKRKLKRVLLLQQMRDCCRHRSMAAMPFLQRRKSDKPLQARATSLLTGGYLREHVHERSSIDFLIDDTNDDIFNSTLPATGDG</sequence>
<protein>
    <recommendedName>
        <fullName evidence="3">MULE transposase domain-containing protein</fullName>
    </recommendedName>
</protein>
<dbReference type="GeneID" id="20637885"/>
<evidence type="ECO:0008006" key="3">
    <source>
        <dbReference type="Google" id="ProtNLM"/>
    </source>
</evidence>
<dbReference type="Proteomes" id="UP000002640">
    <property type="component" value="Unassembled WGS sequence"/>
</dbReference>
<accession>G4ZXE2</accession>
<gene>
    <name evidence="1" type="ORF">PHYSODRAFT_249049</name>
</gene>
<dbReference type="OMA" id="CECKQCK"/>
<dbReference type="InParanoid" id="G4ZXE2"/>